<accession>A0A915KVX2</accession>
<protein>
    <submittedName>
        <fullName evidence="2">Uncharacterized protein</fullName>
    </submittedName>
</protein>
<name>A0A915KVX2_ROMCU</name>
<dbReference type="WBParaSite" id="nRc.2.0.1.t41695-RA">
    <property type="protein sequence ID" value="nRc.2.0.1.t41695-RA"/>
    <property type="gene ID" value="nRc.2.0.1.g41695"/>
</dbReference>
<evidence type="ECO:0000313" key="2">
    <source>
        <dbReference type="WBParaSite" id="nRc.2.0.1.t41695-RA"/>
    </source>
</evidence>
<organism evidence="1 2">
    <name type="scientific">Romanomermis culicivorax</name>
    <name type="common">Nematode worm</name>
    <dbReference type="NCBI Taxonomy" id="13658"/>
    <lineage>
        <taxon>Eukaryota</taxon>
        <taxon>Metazoa</taxon>
        <taxon>Ecdysozoa</taxon>
        <taxon>Nematoda</taxon>
        <taxon>Enoplea</taxon>
        <taxon>Dorylaimia</taxon>
        <taxon>Mermithida</taxon>
        <taxon>Mermithoidea</taxon>
        <taxon>Mermithidae</taxon>
        <taxon>Romanomermis</taxon>
    </lineage>
</organism>
<dbReference type="Proteomes" id="UP000887565">
    <property type="component" value="Unplaced"/>
</dbReference>
<keyword evidence="1" id="KW-1185">Reference proteome</keyword>
<sequence length="90" mass="9709">MPRPKLAQTTATTPSALLCDTKDPFGHPGDGLSKKCGGCWTSDLISARKLLDWFGWNIALCGGQHACRSSLKLGNQPKISLKKPEKGLKM</sequence>
<reference evidence="2" key="1">
    <citation type="submission" date="2022-11" db="UniProtKB">
        <authorList>
            <consortium name="WormBaseParasite"/>
        </authorList>
    </citation>
    <scope>IDENTIFICATION</scope>
</reference>
<dbReference type="AlphaFoldDB" id="A0A915KVX2"/>
<evidence type="ECO:0000313" key="1">
    <source>
        <dbReference type="Proteomes" id="UP000887565"/>
    </source>
</evidence>
<proteinExistence type="predicted"/>